<feature type="transmembrane region" description="Helical" evidence="11">
    <location>
        <begin position="268"/>
        <end position="298"/>
    </location>
</feature>
<dbReference type="GO" id="GO:0034632">
    <property type="term" value="F:retinol transmembrane transporter activity"/>
    <property type="evidence" value="ECO:0007669"/>
    <property type="project" value="InterPro"/>
</dbReference>
<dbReference type="GO" id="GO:0071939">
    <property type="term" value="P:vitamin A import into cell"/>
    <property type="evidence" value="ECO:0007669"/>
    <property type="project" value="TreeGrafter"/>
</dbReference>
<evidence type="ECO:0000256" key="6">
    <source>
        <dbReference type="ARBA" id="ARBA00022893"/>
    </source>
</evidence>
<dbReference type="Pfam" id="PF14752">
    <property type="entry name" value="RBP_receptor"/>
    <property type="match status" value="1"/>
</dbReference>
<keyword evidence="9 11" id="KW-0472">Membrane</keyword>
<dbReference type="GO" id="GO:0019841">
    <property type="term" value="F:retinol binding"/>
    <property type="evidence" value="ECO:0007669"/>
    <property type="project" value="UniProtKB-KW"/>
</dbReference>
<keyword evidence="3" id="KW-0813">Transport</keyword>
<evidence type="ECO:0000256" key="8">
    <source>
        <dbReference type="ARBA" id="ARBA00023072"/>
    </source>
</evidence>
<feature type="transmembrane region" description="Helical" evidence="11">
    <location>
        <begin position="222"/>
        <end position="241"/>
    </location>
</feature>
<dbReference type="Proteomes" id="UP000663872">
    <property type="component" value="Unassembled WGS sequence"/>
</dbReference>
<proteinExistence type="predicted"/>
<evidence type="ECO:0000313" key="12">
    <source>
        <dbReference type="EMBL" id="CAF3539043.1"/>
    </source>
</evidence>
<evidence type="ECO:0000313" key="13">
    <source>
        <dbReference type="Proteomes" id="UP000663872"/>
    </source>
</evidence>
<dbReference type="EMBL" id="CAJNYT010003198">
    <property type="protein sequence ID" value="CAF3539043.1"/>
    <property type="molecule type" value="Genomic_DNA"/>
</dbReference>
<evidence type="ECO:0000256" key="9">
    <source>
        <dbReference type="ARBA" id="ARBA00023136"/>
    </source>
</evidence>
<comment type="caution">
    <text evidence="12">The sequence shown here is derived from an EMBL/GenBank/DDBJ whole genome shotgun (WGS) entry which is preliminary data.</text>
</comment>
<evidence type="ECO:0000256" key="4">
    <source>
        <dbReference type="ARBA" id="ARBA00022475"/>
    </source>
</evidence>
<evidence type="ECO:0000256" key="5">
    <source>
        <dbReference type="ARBA" id="ARBA00022692"/>
    </source>
</evidence>
<dbReference type="PANTHER" id="PTHR21444:SF16">
    <property type="entry name" value="RECEPTOR FOR RETINOL UPTAKE STRA6"/>
    <property type="match status" value="1"/>
</dbReference>
<evidence type="ECO:0000256" key="10">
    <source>
        <dbReference type="ARBA" id="ARBA00023170"/>
    </source>
</evidence>
<evidence type="ECO:0000256" key="2">
    <source>
        <dbReference type="ARBA" id="ARBA00014411"/>
    </source>
</evidence>
<accession>A0A818J6H7</accession>
<feature type="transmembrane region" description="Helical" evidence="11">
    <location>
        <begin position="176"/>
        <end position="201"/>
    </location>
</feature>
<keyword evidence="8" id="KW-0683">Retinol-binding</keyword>
<keyword evidence="7 11" id="KW-1133">Transmembrane helix</keyword>
<protein>
    <recommendedName>
        <fullName evidence="2">Receptor for retinol uptake STRA6</fullName>
    </recommendedName>
</protein>
<name>A0A818J6H7_9BILA</name>
<dbReference type="InterPro" id="IPR026612">
    <property type="entry name" value="STRA6-like"/>
</dbReference>
<organism evidence="12 13">
    <name type="scientific">Rotaria socialis</name>
    <dbReference type="NCBI Taxonomy" id="392032"/>
    <lineage>
        <taxon>Eukaryota</taxon>
        <taxon>Metazoa</taxon>
        <taxon>Spiralia</taxon>
        <taxon>Gnathifera</taxon>
        <taxon>Rotifera</taxon>
        <taxon>Eurotatoria</taxon>
        <taxon>Bdelloidea</taxon>
        <taxon>Philodinida</taxon>
        <taxon>Philodinidae</taxon>
        <taxon>Rotaria</taxon>
    </lineage>
</organism>
<dbReference type="AlphaFoldDB" id="A0A818J6H7"/>
<gene>
    <name evidence="12" type="ORF">GRG538_LOCUS19665</name>
</gene>
<dbReference type="GO" id="GO:0016918">
    <property type="term" value="F:retinal binding"/>
    <property type="evidence" value="ECO:0007669"/>
    <property type="project" value="UniProtKB-KW"/>
</dbReference>
<keyword evidence="4" id="KW-1003">Cell membrane</keyword>
<comment type="subcellular location">
    <subcellularLocation>
        <location evidence="1">Cell membrane</location>
        <topology evidence="1">Multi-pass membrane protein</topology>
    </subcellularLocation>
</comment>
<reference evidence="12" key="1">
    <citation type="submission" date="2021-02" db="EMBL/GenBank/DDBJ databases">
        <authorList>
            <person name="Nowell W R."/>
        </authorList>
    </citation>
    <scope>NUCLEOTIDE SEQUENCE</scope>
</reference>
<evidence type="ECO:0000256" key="7">
    <source>
        <dbReference type="ARBA" id="ARBA00022989"/>
    </source>
</evidence>
<sequence length="412" mass="47137">MKNKLNGYVAAVVPVNIFIHVKRKFTAVIFAIIADERLRIVNQVINETSVKVDGVIVAYLLQTVEVFVIGVRFTIVNHSLCQSDFYPSDNDFNAANGTYMKRLFQYYVQSCILIVSLLDGLQTTLQALIDAVSSVGQDGSKQSEVLFPNLQIFSGDNSEISKRNKEKYIDYGISNFHFAAFFIAYLIWGYVLIALFTWIIYMAIDSSITYGSVRLIEKVLKLIIPVLLLLLLLLIFFKQYIDKILARFVFLQDYENILAIDNRRILMIFLYFNFFLDVFLVLISSIVSIIISIIGGILHMSRLDYSPMGRKVETFDAGFQAYCDSIHMEAAHRNPIMLTFSSSLYGCIKIKQHSVKHMIISTRANEELGKDYSSTAIKKLYLILILLRNPSLVVLRTHAFNRLKDKKNQNFK</sequence>
<dbReference type="GO" id="GO:0005886">
    <property type="term" value="C:plasma membrane"/>
    <property type="evidence" value="ECO:0007669"/>
    <property type="project" value="UniProtKB-SubCell"/>
</dbReference>
<evidence type="ECO:0000256" key="3">
    <source>
        <dbReference type="ARBA" id="ARBA00022448"/>
    </source>
</evidence>
<dbReference type="PANTHER" id="PTHR21444">
    <property type="entry name" value="COILED-COIL DOMAIN-CONTAINING PROTEIN 180"/>
    <property type="match status" value="1"/>
</dbReference>
<keyword evidence="6" id="KW-0845">Vitamin A</keyword>
<keyword evidence="5 11" id="KW-0812">Transmembrane</keyword>
<evidence type="ECO:0000256" key="1">
    <source>
        <dbReference type="ARBA" id="ARBA00004651"/>
    </source>
</evidence>
<dbReference type="GO" id="GO:0038023">
    <property type="term" value="F:signaling receptor activity"/>
    <property type="evidence" value="ECO:0007669"/>
    <property type="project" value="InterPro"/>
</dbReference>
<evidence type="ECO:0000256" key="11">
    <source>
        <dbReference type="SAM" id="Phobius"/>
    </source>
</evidence>
<keyword evidence="10" id="KW-0675">Receptor</keyword>